<dbReference type="AlphaFoldDB" id="A0A6H0Y212"/>
<dbReference type="SMART" id="SM00066">
    <property type="entry name" value="GAL4"/>
    <property type="match status" value="1"/>
</dbReference>
<reference evidence="5 6" key="1">
    <citation type="journal article" date="2016" name="Sci. Rep.">
        <title>Peltaster fructicola genome reveals evolution from an invasive phytopathogen to an ectophytic parasite.</title>
        <authorList>
            <person name="Xu C."/>
            <person name="Chen H."/>
            <person name="Gleason M.L."/>
            <person name="Xu J.R."/>
            <person name="Liu H."/>
            <person name="Zhang R."/>
            <person name="Sun G."/>
        </authorList>
    </citation>
    <scope>NUCLEOTIDE SEQUENCE [LARGE SCALE GENOMIC DNA]</scope>
    <source>
        <strain evidence="5 6">LNHT1506</strain>
    </source>
</reference>
<dbReference type="GO" id="GO:0005634">
    <property type="term" value="C:nucleus"/>
    <property type="evidence" value="ECO:0007669"/>
    <property type="project" value="UniProtKB-SubCell"/>
</dbReference>
<keyword evidence="6" id="KW-1185">Reference proteome</keyword>
<organism evidence="5 6">
    <name type="scientific">Peltaster fructicola</name>
    <dbReference type="NCBI Taxonomy" id="286661"/>
    <lineage>
        <taxon>Eukaryota</taxon>
        <taxon>Fungi</taxon>
        <taxon>Dikarya</taxon>
        <taxon>Ascomycota</taxon>
        <taxon>Pezizomycotina</taxon>
        <taxon>Dothideomycetes</taxon>
        <taxon>Dothideomycetes incertae sedis</taxon>
        <taxon>Peltaster</taxon>
    </lineage>
</organism>
<evidence type="ECO:0000313" key="5">
    <source>
        <dbReference type="EMBL" id="QIX01044.1"/>
    </source>
</evidence>
<dbReference type="CDD" id="cd00067">
    <property type="entry name" value="GAL4"/>
    <property type="match status" value="1"/>
</dbReference>
<dbReference type="OrthoDB" id="5278208at2759"/>
<dbReference type="Pfam" id="PF00172">
    <property type="entry name" value="Zn_clus"/>
    <property type="match status" value="1"/>
</dbReference>
<evidence type="ECO:0000256" key="3">
    <source>
        <dbReference type="SAM" id="MobiDB-lite"/>
    </source>
</evidence>
<dbReference type="PANTHER" id="PTHR37534">
    <property type="entry name" value="TRANSCRIPTIONAL ACTIVATOR PROTEIN UGA3"/>
    <property type="match status" value="1"/>
</dbReference>
<dbReference type="EMBL" id="CP051142">
    <property type="protein sequence ID" value="QIX01044.1"/>
    <property type="molecule type" value="Genomic_DNA"/>
</dbReference>
<dbReference type="GO" id="GO:0008270">
    <property type="term" value="F:zinc ion binding"/>
    <property type="evidence" value="ECO:0007669"/>
    <property type="project" value="InterPro"/>
</dbReference>
<feature type="region of interest" description="Disordered" evidence="3">
    <location>
        <begin position="37"/>
        <end position="99"/>
    </location>
</feature>
<feature type="domain" description="Zn(2)-C6 fungal-type" evidence="4">
    <location>
        <begin position="100"/>
        <end position="130"/>
    </location>
</feature>
<proteinExistence type="predicted"/>
<dbReference type="GO" id="GO:0000981">
    <property type="term" value="F:DNA-binding transcription factor activity, RNA polymerase II-specific"/>
    <property type="evidence" value="ECO:0007669"/>
    <property type="project" value="InterPro"/>
</dbReference>
<keyword evidence="2" id="KW-0539">Nucleus</keyword>
<evidence type="ECO:0000256" key="2">
    <source>
        <dbReference type="ARBA" id="ARBA00023242"/>
    </source>
</evidence>
<evidence type="ECO:0000259" key="4">
    <source>
        <dbReference type="PROSITE" id="PS50048"/>
    </source>
</evidence>
<evidence type="ECO:0000256" key="1">
    <source>
        <dbReference type="ARBA" id="ARBA00004123"/>
    </source>
</evidence>
<dbReference type="Proteomes" id="UP000503462">
    <property type="component" value="Chromosome 4"/>
</dbReference>
<dbReference type="PANTHER" id="PTHR37534:SF10">
    <property type="entry name" value="ZN(II)2CYS6 TRANSCRIPTION FACTOR (EUROFUNG)"/>
    <property type="match status" value="1"/>
</dbReference>
<dbReference type="GO" id="GO:0000976">
    <property type="term" value="F:transcription cis-regulatory region binding"/>
    <property type="evidence" value="ECO:0007669"/>
    <property type="project" value="TreeGrafter"/>
</dbReference>
<evidence type="ECO:0000313" key="6">
    <source>
        <dbReference type="Proteomes" id="UP000503462"/>
    </source>
</evidence>
<feature type="compositionally biased region" description="Polar residues" evidence="3">
    <location>
        <begin position="132"/>
        <end position="145"/>
    </location>
</feature>
<dbReference type="PROSITE" id="PS00463">
    <property type="entry name" value="ZN2_CY6_FUNGAL_1"/>
    <property type="match status" value="1"/>
</dbReference>
<dbReference type="InterPro" id="IPR036864">
    <property type="entry name" value="Zn2-C6_fun-type_DNA-bd_sf"/>
</dbReference>
<dbReference type="Gene3D" id="4.10.240.10">
    <property type="entry name" value="Zn(2)-C6 fungal-type DNA-binding domain"/>
    <property type="match status" value="1"/>
</dbReference>
<dbReference type="Pfam" id="PF11951">
    <property type="entry name" value="Fungal_trans_2"/>
    <property type="match status" value="1"/>
</dbReference>
<dbReference type="PROSITE" id="PS50048">
    <property type="entry name" value="ZN2_CY6_FUNGAL_2"/>
    <property type="match status" value="1"/>
</dbReference>
<accession>A0A6H0Y212</accession>
<sequence>MTSLDHRYLQMDGNFLPLPSDGAYIFDQSLEFITEDFEGSNSNSHDHNTTNNKRRSLSSLNTLGSGDVHRAQDSTRKPPRPQRQKSLTSEQTKHRRTRSGCYTCRQRRVKCDEGRPICDRCRKGKRDCTYPDKTTSSKSNRTAPKSKSPDTYSSSSSDEQDDSQQAFPTPDASEGTSVASFRPARADSKRSTMLEEYNGAVAEMQSHFDQAAKPGHLGVVLELFPEWSTLPSDIKFYLEFFRDHITYCHYAFKHDCRDFLKTSYLEAAFNFKPLLYALVSFTAYHYALRHPDTKPEKFLDYYDQAVSLFRAALAKGNSNAVPVLLTMLQLATIEEFLGDWVGLSNHQKAAAKLMQETFTPNAMTQTFTHRVILVWYWRFDLFAGVISGNPLTLPREWFASCVDSCAGAAARNTEGSVGVWFDHFFTKSRMLVTDITLTFSPRTSGFVEDESFEEKVVKLWARIEDHAQRVETAFRDVACFGNTWLESDDSLTDYTDPYHLFTGPYFTMNYILADSCQDA</sequence>
<feature type="compositionally biased region" description="Basic and acidic residues" evidence="3">
    <location>
        <begin position="67"/>
        <end position="76"/>
    </location>
</feature>
<dbReference type="SUPFAM" id="SSF57701">
    <property type="entry name" value="Zn2/Cys6 DNA-binding domain"/>
    <property type="match status" value="1"/>
</dbReference>
<name>A0A6H0Y212_9PEZI</name>
<dbReference type="GO" id="GO:0045944">
    <property type="term" value="P:positive regulation of transcription by RNA polymerase II"/>
    <property type="evidence" value="ECO:0007669"/>
    <property type="project" value="TreeGrafter"/>
</dbReference>
<dbReference type="InterPro" id="IPR021858">
    <property type="entry name" value="Fun_TF"/>
</dbReference>
<gene>
    <name evidence="5" type="ORF">AMS68_006561</name>
</gene>
<comment type="subcellular location">
    <subcellularLocation>
        <location evidence="1">Nucleus</location>
    </subcellularLocation>
</comment>
<feature type="region of interest" description="Disordered" evidence="3">
    <location>
        <begin position="129"/>
        <end position="190"/>
    </location>
</feature>
<dbReference type="InterPro" id="IPR001138">
    <property type="entry name" value="Zn2Cys6_DnaBD"/>
</dbReference>
<protein>
    <recommendedName>
        <fullName evidence="4">Zn(2)-C6 fungal-type domain-containing protein</fullName>
    </recommendedName>
</protein>